<evidence type="ECO:0000313" key="5">
    <source>
        <dbReference type="EMBL" id="VAV82821.1"/>
    </source>
</evidence>
<dbReference type="InterPro" id="IPR029000">
    <property type="entry name" value="Cyclophilin-like_dom_sf"/>
</dbReference>
<dbReference type="SMART" id="SM00797">
    <property type="entry name" value="AHS2"/>
    <property type="match status" value="1"/>
</dbReference>
<dbReference type="Pfam" id="PF02626">
    <property type="entry name" value="CT_A_B"/>
    <property type="match status" value="1"/>
</dbReference>
<dbReference type="EC" id="3.5.1.54" evidence="5"/>
<keyword evidence="1" id="KW-0547">Nucleotide-binding</keyword>
<dbReference type="GO" id="GO:0004039">
    <property type="term" value="F:allophanate hydrolase activity"/>
    <property type="evidence" value="ECO:0007669"/>
    <property type="project" value="UniProtKB-EC"/>
</dbReference>
<reference evidence="5" key="1">
    <citation type="submission" date="2018-06" db="EMBL/GenBank/DDBJ databases">
        <authorList>
            <person name="Zhirakovskaya E."/>
        </authorList>
    </citation>
    <scope>NUCLEOTIDE SEQUENCE</scope>
</reference>
<keyword evidence="3" id="KW-0067">ATP-binding</keyword>
<protein>
    <submittedName>
        <fullName evidence="5">Allophanate hydrolase 2 subunit 2</fullName>
        <ecNumber evidence="5">3.5.1.54</ecNumber>
    </submittedName>
</protein>
<sequence>MVKVLKAGFYSTLQDLGRFGFEKYGVPVSGAMDMYTAKLANALLHNNAADALLEITMTGPELQFNHDTFICITGASMNPLLNQDAIKQNHVVKVSAGDILSFGKIELGFRSYLAVSGGFKGEEVMKSRSMYVNITSKVTINNGDALQIATPSNILERTHSAIKVNTNHFITKNIEVFKGPEFDELSKEQQKLLFSQGFTISKDNSRMAYQLNELVENNLKPIITSLVLPGTVQLTPSGKLIILTRDCQTTGGYPRVLQLKEASINVLVQKFVGNEIRFVNIE</sequence>
<evidence type="ECO:0000256" key="2">
    <source>
        <dbReference type="ARBA" id="ARBA00022801"/>
    </source>
</evidence>
<organism evidence="5">
    <name type="scientific">hydrothermal vent metagenome</name>
    <dbReference type="NCBI Taxonomy" id="652676"/>
    <lineage>
        <taxon>unclassified sequences</taxon>
        <taxon>metagenomes</taxon>
        <taxon>ecological metagenomes</taxon>
    </lineage>
</organism>
<accession>A0A3B0QQP5</accession>
<keyword evidence="2 5" id="KW-0378">Hydrolase</keyword>
<dbReference type="PANTHER" id="PTHR43309">
    <property type="entry name" value="5-OXOPROLINASE SUBUNIT C"/>
    <property type="match status" value="1"/>
</dbReference>
<dbReference type="EMBL" id="UOEB01000040">
    <property type="protein sequence ID" value="VAV82821.1"/>
    <property type="molecule type" value="Genomic_DNA"/>
</dbReference>
<gene>
    <name evidence="5" type="ORF">MNBD_BACTEROID02-891</name>
</gene>
<dbReference type="Gene3D" id="2.40.100.10">
    <property type="entry name" value="Cyclophilin-like"/>
    <property type="match status" value="1"/>
</dbReference>
<dbReference type="InterPro" id="IPR003778">
    <property type="entry name" value="CT_A_B"/>
</dbReference>
<proteinExistence type="predicted"/>
<dbReference type="InterPro" id="IPR052708">
    <property type="entry name" value="PxpC"/>
</dbReference>
<dbReference type="GO" id="GO:0005524">
    <property type="term" value="F:ATP binding"/>
    <property type="evidence" value="ECO:0007669"/>
    <property type="project" value="UniProtKB-KW"/>
</dbReference>
<evidence type="ECO:0000259" key="4">
    <source>
        <dbReference type="SMART" id="SM00797"/>
    </source>
</evidence>
<dbReference type="AlphaFoldDB" id="A0A3B0QQP5"/>
<name>A0A3B0QQP5_9ZZZZ</name>
<feature type="domain" description="Carboxyltransferase" evidence="4">
    <location>
        <begin position="23"/>
        <end position="282"/>
    </location>
</feature>
<dbReference type="PANTHER" id="PTHR43309:SF5">
    <property type="entry name" value="5-OXOPROLINASE SUBUNIT C"/>
    <property type="match status" value="1"/>
</dbReference>
<evidence type="ECO:0000256" key="1">
    <source>
        <dbReference type="ARBA" id="ARBA00022741"/>
    </source>
</evidence>
<evidence type="ECO:0000256" key="3">
    <source>
        <dbReference type="ARBA" id="ARBA00022840"/>
    </source>
</evidence>